<dbReference type="HOGENOM" id="CLU_196120_0_0_11"/>
<dbReference type="EMBL" id="CP009438">
    <property type="protein sequence ID" value="AIR98943.1"/>
    <property type="molecule type" value="Genomic_DNA"/>
</dbReference>
<gene>
    <name evidence="2" type="ORF">SGLAU_14800</name>
</gene>
<organism evidence="2 3">
    <name type="scientific">Streptomyces glaucescens</name>
    <dbReference type="NCBI Taxonomy" id="1907"/>
    <lineage>
        <taxon>Bacteria</taxon>
        <taxon>Bacillati</taxon>
        <taxon>Actinomycetota</taxon>
        <taxon>Actinomycetes</taxon>
        <taxon>Kitasatosporales</taxon>
        <taxon>Streptomycetaceae</taxon>
        <taxon>Streptomyces</taxon>
    </lineage>
</organism>
<feature type="transmembrane region" description="Helical" evidence="1">
    <location>
        <begin position="20"/>
        <end position="39"/>
    </location>
</feature>
<feature type="transmembrane region" description="Helical" evidence="1">
    <location>
        <begin position="45"/>
        <end position="65"/>
    </location>
</feature>
<evidence type="ECO:0000313" key="2">
    <source>
        <dbReference type="EMBL" id="AIR98943.1"/>
    </source>
</evidence>
<proteinExistence type="predicted"/>
<keyword evidence="1" id="KW-0472">Membrane</keyword>
<dbReference type="AlphaFoldDB" id="A0A089X703"/>
<reference evidence="3" key="1">
    <citation type="journal article" date="2015" name="J. Biotechnol.">
        <title>Complete genome sequence of the actinobacterium Streptomyces glaucescens GLA.O (DSM 40922) consisting of a linear chromosome and one linear plasmid.</title>
        <authorList>
            <person name="Ortseifen V."/>
            <person name="Winkler A."/>
            <person name="Albersmeier A."/>
            <person name="Wendler S."/>
            <person name="Puhler A."/>
            <person name="Kalinowski J."/>
            <person name="Ruckert C."/>
        </authorList>
    </citation>
    <scope>NUCLEOTIDE SEQUENCE [LARGE SCALE GENOMIC DNA]</scope>
    <source>
        <strain evidence="3">DSM 40922 / GLA O</strain>
    </source>
</reference>
<keyword evidence="1" id="KW-1133">Transmembrane helix</keyword>
<sequence length="80" mass="8490">MIDQRRRRPGGDRGTRRRRAGIVGFLGGLAGPVALFGFFPGLPHVIDAGALLVALAVGLAGRWVCRDRVVRGGRKRGGTV</sequence>
<keyword evidence="1" id="KW-0812">Transmembrane</keyword>
<dbReference type="KEGG" id="sgu:SGLAU_14800"/>
<accession>A0A089X703</accession>
<dbReference type="Proteomes" id="UP000029482">
    <property type="component" value="Chromosome"/>
</dbReference>
<dbReference type="RefSeq" id="WP_043501753.1">
    <property type="nucleotide sequence ID" value="NZ_CP009438.1"/>
</dbReference>
<dbReference type="eggNOG" id="ENOG5032CYZ">
    <property type="taxonomic scope" value="Bacteria"/>
</dbReference>
<name>A0A089X703_STRGA</name>
<keyword evidence="3" id="KW-1185">Reference proteome</keyword>
<evidence type="ECO:0000313" key="3">
    <source>
        <dbReference type="Proteomes" id="UP000029482"/>
    </source>
</evidence>
<protein>
    <submittedName>
        <fullName evidence="2">Putative membrane protein</fullName>
    </submittedName>
</protein>
<evidence type="ECO:0000256" key="1">
    <source>
        <dbReference type="SAM" id="Phobius"/>
    </source>
</evidence>